<dbReference type="AlphaFoldDB" id="A0A9N8ETA3"/>
<comment type="caution">
    <text evidence="2">The sequence shown here is derived from an EMBL/GenBank/DDBJ whole genome shotgun (WGS) entry which is preliminary data.</text>
</comment>
<protein>
    <submittedName>
        <fullName evidence="2">Uncharacterized protein</fullName>
    </submittedName>
</protein>
<dbReference type="EMBL" id="CAICTM010001623">
    <property type="protein sequence ID" value="CAB9525064.1"/>
    <property type="molecule type" value="Genomic_DNA"/>
</dbReference>
<proteinExistence type="predicted"/>
<evidence type="ECO:0000256" key="1">
    <source>
        <dbReference type="SAM" id="MobiDB-lite"/>
    </source>
</evidence>
<dbReference type="Proteomes" id="UP001153069">
    <property type="component" value="Unassembled WGS sequence"/>
</dbReference>
<accession>A0A9N8ETA3</accession>
<sequence length="102" mass="11075">MRDEAASTVDGDALTAKSQSPLELLASEAFHVASIVHPLVDDDDMIRNKCRFQTPSPNVQFRNKPKADQTTAGKYTESEDGSVGLVESPAMQNPNKFGSDHN</sequence>
<feature type="region of interest" description="Disordered" evidence="1">
    <location>
        <begin position="56"/>
        <end position="102"/>
    </location>
</feature>
<evidence type="ECO:0000313" key="3">
    <source>
        <dbReference type="Proteomes" id="UP001153069"/>
    </source>
</evidence>
<organism evidence="2 3">
    <name type="scientific">Seminavis robusta</name>
    <dbReference type="NCBI Taxonomy" id="568900"/>
    <lineage>
        <taxon>Eukaryota</taxon>
        <taxon>Sar</taxon>
        <taxon>Stramenopiles</taxon>
        <taxon>Ochrophyta</taxon>
        <taxon>Bacillariophyta</taxon>
        <taxon>Bacillariophyceae</taxon>
        <taxon>Bacillariophycidae</taxon>
        <taxon>Naviculales</taxon>
        <taxon>Naviculaceae</taxon>
        <taxon>Seminavis</taxon>
    </lineage>
</organism>
<evidence type="ECO:0000313" key="2">
    <source>
        <dbReference type="EMBL" id="CAB9525064.1"/>
    </source>
</evidence>
<reference evidence="2" key="1">
    <citation type="submission" date="2020-06" db="EMBL/GenBank/DDBJ databases">
        <authorList>
            <consortium name="Plant Systems Biology data submission"/>
        </authorList>
    </citation>
    <scope>NUCLEOTIDE SEQUENCE</scope>
    <source>
        <strain evidence="2">D6</strain>
    </source>
</reference>
<keyword evidence="3" id="KW-1185">Reference proteome</keyword>
<name>A0A9N8ETA3_9STRA</name>
<gene>
    <name evidence="2" type="ORF">SEMRO_1625_G286800.1</name>
</gene>